<evidence type="ECO:0000313" key="2">
    <source>
        <dbReference type="Proteomes" id="UP000032067"/>
    </source>
</evidence>
<dbReference type="EMBL" id="JXQQ01000084">
    <property type="protein sequence ID" value="KIQ21895.1"/>
    <property type="molecule type" value="Genomic_DNA"/>
</dbReference>
<organism evidence="1 2">
    <name type="scientific">Variovorax paradoxus</name>
    <dbReference type="NCBI Taxonomy" id="34073"/>
    <lineage>
        <taxon>Bacteria</taxon>
        <taxon>Pseudomonadati</taxon>
        <taxon>Pseudomonadota</taxon>
        <taxon>Betaproteobacteria</taxon>
        <taxon>Burkholderiales</taxon>
        <taxon>Comamonadaceae</taxon>
        <taxon>Variovorax</taxon>
    </lineage>
</organism>
<sequence>MASYEALDWIAILQSLSESDTFDPPTLARRLPDILRWLDELNGIVLSAIDDPSDETAALRQRLRRGGAT</sequence>
<reference evidence="1 2" key="1">
    <citation type="submission" date="2014-12" db="EMBL/GenBank/DDBJ databases">
        <title>16Stimator: statistical estimation of ribosomal gene copy numbers from draft genome assemblies.</title>
        <authorList>
            <person name="Perisin M.A."/>
            <person name="Vetter M."/>
            <person name="Gilbert J.A."/>
            <person name="Bergelson J."/>
        </authorList>
    </citation>
    <scope>NUCLEOTIDE SEQUENCE [LARGE SCALE GENOMIC DNA]</scope>
    <source>
        <strain evidence="1 2">MEDvA23</strain>
    </source>
</reference>
<dbReference type="OrthoDB" id="9888909at2"/>
<comment type="caution">
    <text evidence="1">The sequence shown here is derived from an EMBL/GenBank/DDBJ whole genome shotgun (WGS) entry which is preliminary data.</text>
</comment>
<gene>
    <name evidence="1" type="ORF">RT97_26820</name>
</gene>
<accession>A0A0D0LWR1</accession>
<dbReference type="RefSeq" id="WP_042581902.1">
    <property type="nucleotide sequence ID" value="NZ_JXQQ01000084.1"/>
</dbReference>
<dbReference type="AlphaFoldDB" id="A0A0D0LWR1"/>
<dbReference type="Proteomes" id="UP000032067">
    <property type="component" value="Unassembled WGS sequence"/>
</dbReference>
<evidence type="ECO:0000313" key="1">
    <source>
        <dbReference type="EMBL" id="KIQ21895.1"/>
    </source>
</evidence>
<name>A0A0D0LWR1_VARPD</name>
<proteinExistence type="predicted"/>
<protein>
    <submittedName>
        <fullName evidence="1">Uncharacterized protein</fullName>
    </submittedName>
</protein>